<evidence type="ECO:0000313" key="3">
    <source>
        <dbReference type="EMBL" id="PRR83412.1"/>
    </source>
</evidence>
<feature type="transmembrane region" description="Helical" evidence="1">
    <location>
        <begin position="31"/>
        <end position="51"/>
    </location>
</feature>
<sequence length="267" mass="31617">MFTNLRRGSYVIMTLILVYATYYISLGLLKIGFNGASGEFFFIVLGFYLAIPLIKYTKIKKNVIEGELEENYKINKNLKKLNILGNTIEDATLKYKNQDIKIEKLVITKKGIFNIVKCNYTGDILIEEDNRWHKTKNKRKDALLCPINTIRNYRLALTSIFEEEEIIDLIVIVNDRIYIQGEEYSDVPIIRYDEILSYIEDYDGEEKYNEEELYERIYPSIVNTKNTSEDNKLYNLFLDYKWIFRSRLAFISVFLILYLLNIVYLNK</sequence>
<evidence type="ECO:0000256" key="1">
    <source>
        <dbReference type="SAM" id="Phobius"/>
    </source>
</evidence>
<keyword evidence="1" id="KW-1133">Transmembrane helix</keyword>
<evidence type="ECO:0000313" key="4">
    <source>
        <dbReference type="Proteomes" id="UP000239471"/>
    </source>
</evidence>
<dbReference type="PROSITE" id="PS50965">
    <property type="entry name" value="NERD"/>
    <property type="match status" value="1"/>
</dbReference>
<feature type="transmembrane region" description="Helical" evidence="1">
    <location>
        <begin position="248"/>
        <end position="265"/>
    </location>
</feature>
<comment type="caution">
    <text evidence="3">The sequence shown here is derived from an EMBL/GenBank/DDBJ whole genome shotgun (WGS) entry which is preliminary data.</text>
</comment>
<keyword evidence="4" id="KW-1185">Reference proteome</keyword>
<feature type="domain" description="NERD" evidence="2">
    <location>
        <begin position="62"/>
        <end position="180"/>
    </location>
</feature>
<dbReference type="Proteomes" id="UP000239471">
    <property type="component" value="Unassembled WGS sequence"/>
</dbReference>
<accession>A0A2T0BHY0</accession>
<gene>
    <name evidence="3" type="ORF">CLVI_09590</name>
</gene>
<dbReference type="RefSeq" id="WP_106058986.1">
    <property type="nucleotide sequence ID" value="NZ_PVXQ01000007.1"/>
</dbReference>
<dbReference type="OrthoDB" id="1911244at2"/>
<keyword evidence="1" id="KW-0812">Transmembrane</keyword>
<dbReference type="InterPro" id="IPR011528">
    <property type="entry name" value="NERD"/>
</dbReference>
<proteinExistence type="predicted"/>
<feature type="transmembrane region" description="Helical" evidence="1">
    <location>
        <begin position="7"/>
        <end position="25"/>
    </location>
</feature>
<protein>
    <recommendedName>
        <fullName evidence="2">NERD domain-containing protein</fullName>
    </recommendedName>
</protein>
<reference evidence="3 4" key="1">
    <citation type="submission" date="2018-03" db="EMBL/GenBank/DDBJ databases">
        <title>Genome sequence of Clostridium vincentii DSM 10228.</title>
        <authorList>
            <person name="Poehlein A."/>
            <person name="Daniel R."/>
        </authorList>
    </citation>
    <scope>NUCLEOTIDE SEQUENCE [LARGE SCALE GENOMIC DNA]</scope>
    <source>
        <strain evidence="3 4">DSM 10228</strain>
    </source>
</reference>
<keyword evidence="1" id="KW-0472">Membrane</keyword>
<name>A0A2T0BHY0_9CLOT</name>
<dbReference type="EMBL" id="PVXQ01000007">
    <property type="protein sequence ID" value="PRR83412.1"/>
    <property type="molecule type" value="Genomic_DNA"/>
</dbReference>
<organism evidence="3 4">
    <name type="scientific">Clostridium vincentii</name>
    <dbReference type="NCBI Taxonomy" id="52704"/>
    <lineage>
        <taxon>Bacteria</taxon>
        <taxon>Bacillati</taxon>
        <taxon>Bacillota</taxon>
        <taxon>Clostridia</taxon>
        <taxon>Eubacteriales</taxon>
        <taxon>Clostridiaceae</taxon>
        <taxon>Clostridium</taxon>
    </lineage>
</organism>
<dbReference type="AlphaFoldDB" id="A0A2T0BHY0"/>
<evidence type="ECO:0000259" key="2">
    <source>
        <dbReference type="PROSITE" id="PS50965"/>
    </source>
</evidence>